<dbReference type="SUPFAM" id="SSF48452">
    <property type="entry name" value="TPR-like"/>
    <property type="match status" value="1"/>
</dbReference>
<reference evidence="1" key="1">
    <citation type="submission" date="2018-05" db="EMBL/GenBank/DDBJ databases">
        <authorList>
            <person name="Lanie J.A."/>
            <person name="Ng W.-L."/>
            <person name="Kazmierczak K.M."/>
            <person name="Andrzejewski T.M."/>
            <person name="Davidsen T.M."/>
            <person name="Wayne K.J."/>
            <person name="Tettelin H."/>
            <person name="Glass J.I."/>
            <person name="Rusch D."/>
            <person name="Podicherti R."/>
            <person name="Tsui H.-C.T."/>
            <person name="Winkler M.E."/>
        </authorList>
    </citation>
    <scope>NUCLEOTIDE SEQUENCE</scope>
</reference>
<dbReference type="AlphaFoldDB" id="A0A382NLY2"/>
<evidence type="ECO:0000313" key="1">
    <source>
        <dbReference type="EMBL" id="SVC60601.1"/>
    </source>
</evidence>
<dbReference type="InterPro" id="IPR011990">
    <property type="entry name" value="TPR-like_helical_dom_sf"/>
</dbReference>
<organism evidence="1">
    <name type="scientific">marine metagenome</name>
    <dbReference type="NCBI Taxonomy" id="408172"/>
    <lineage>
        <taxon>unclassified sequences</taxon>
        <taxon>metagenomes</taxon>
        <taxon>ecological metagenomes</taxon>
    </lineage>
</organism>
<name>A0A382NLY2_9ZZZZ</name>
<proteinExistence type="predicted"/>
<accession>A0A382NLY2</accession>
<protein>
    <submittedName>
        <fullName evidence="1">Uncharacterized protein</fullName>
    </submittedName>
</protein>
<sequence>MISFFIKVFVIFFLIFPNSFGAEITYNEILDNPTDLELNLNYAKQQESSGNIKLTIATLERLSMLYPSNTDIKLYLLSILIKMDSSVKVDLMVRTMMNDPNTSVETRKLIAELLSQSGDKKKESSKWFAYLDLKYSQTEEDNVSGVTKTKQLMQEGNKIPYTTVDNKFVVEYDKTYTRGSTLTVGKNIDESSSLFFNLGVDVNTINKKIKGDNDVVSSSMSYFKVMDNHYISPYVYWSKPNYRKQADYDTMGLGINNTFIINEKNNLNYSLGYSDTSYVENAAFDTAAENDSGTYSSFIRHNYNFTKKIQLGTKLILNRTESIKKFDSYDTRGISLSYSH</sequence>
<dbReference type="EMBL" id="UINC01100497">
    <property type="protein sequence ID" value="SVC60601.1"/>
    <property type="molecule type" value="Genomic_DNA"/>
</dbReference>
<gene>
    <name evidence="1" type="ORF">METZ01_LOCUS313455</name>
</gene>
<feature type="non-terminal residue" evidence="1">
    <location>
        <position position="340"/>
    </location>
</feature>